<accession>A0A9W8TDT3</accession>
<evidence type="ECO:0000313" key="3">
    <source>
        <dbReference type="EMBL" id="KAJ3515421.1"/>
    </source>
</evidence>
<organism evidence="3 4">
    <name type="scientific">Agrocybe chaxingu</name>
    <dbReference type="NCBI Taxonomy" id="84603"/>
    <lineage>
        <taxon>Eukaryota</taxon>
        <taxon>Fungi</taxon>
        <taxon>Dikarya</taxon>
        <taxon>Basidiomycota</taxon>
        <taxon>Agaricomycotina</taxon>
        <taxon>Agaricomycetes</taxon>
        <taxon>Agaricomycetidae</taxon>
        <taxon>Agaricales</taxon>
        <taxon>Agaricineae</taxon>
        <taxon>Strophariaceae</taxon>
        <taxon>Agrocybe</taxon>
    </lineage>
</organism>
<sequence length="186" mass="21102">MSSTDNVSRSDLEDAVRDSINASPGIKALLSKSDIKSGNGSDNEYESEDESESESEGEQHDQAIPKATDKENQTIEYKLAKMLQTTAELEHEAAKMRLETTKLEQSPTALELERLKLETARTELELQKLRLKTSETNLETEMTRERTNRTQLEITNLLQGWYVAAFYAVHAVRGMRATQPEVQRKR</sequence>
<dbReference type="EMBL" id="JANKHO010000097">
    <property type="protein sequence ID" value="KAJ3515421.1"/>
    <property type="molecule type" value="Genomic_DNA"/>
</dbReference>
<feature type="coiled-coil region" evidence="1">
    <location>
        <begin position="79"/>
        <end position="137"/>
    </location>
</feature>
<feature type="region of interest" description="Disordered" evidence="2">
    <location>
        <begin position="1"/>
        <end position="72"/>
    </location>
</feature>
<evidence type="ECO:0000256" key="1">
    <source>
        <dbReference type="SAM" id="Coils"/>
    </source>
</evidence>
<evidence type="ECO:0000313" key="4">
    <source>
        <dbReference type="Proteomes" id="UP001148786"/>
    </source>
</evidence>
<name>A0A9W8TDT3_9AGAR</name>
<keyword evidence="1" id="KW-0175">Coiled coil</keyword>
<evidence type="ECO:0000256" key="2">
    <source>
        <dbReference type="SAM" id="MobiDB-lite"/>
    </source>
</evidence>
<feature type="compositionally biased region" description="Basic and acidic residues" evidence="2">
    <location>
        <begin position="8"/>
        <end position="17"/>
    </location>
</feature>
<feature type="compositionally biased region" description="Acidic residues" evidence="2">
    <location>
        <begin position="43"/>
        <end position="56"/>
    </location>
</feature>
<protein>
    <submittedName>
        <fullName evidence="3">Uncharacterized protein</fullName>
    </submittedName>
</protein>
<dbReference type="OrthoDB" id="10494630at2759"/>
<feature type="compositionally biased region" description="Basic and acidic residues" evidence="2">
    <location>
        <begin position="57"/>
        <end position="72"/>
    </location>
</feature>
<gene>
    <name evidence="3" type="ORF">NLJ89_g1760</name>
</gene>
<keyword evidence="4" id="KW-1185">Reference proteome</keyword>
<reference evidence="3" key="1">
    <citation type="submission" date="2022-07" db="EMBL/GenBank/DDBJ databases">
        <title>Genome Sequence of Agrocybe chaxingu.</title>
        <authorList>
            <person name="Buettner E."/>
        </authorList>
    </citation>
    <scope>NUCLEOTIDE SEQUENCE</scope>
    <source>
        <strain evidence="3">MP-N11</strain>
    </source>
</reference>
<proteinExistence type="predicted"/>
<comment type="caution">
    <text evidence="3">The sequence shown here is derived from an EMBL/GenBank/DDBJ whole genome shotgun (WGS) entry which is preliminary data.</text>
</comment>
<dbReference type="AlphaFoldDB" id="A0A9W8TDT3"/>
<dbReference type="Proteomes" id="UP001148786">
    <property type="component" value="Unassembled WGS sequence"/>
</dbReference>